<evidence type="ECO:0000256" key="8">
    <source>
        <dbReference type="ARBA" id="ARBA00023242"/>
    </source>
</evidence>
<sequence length="77" mass="8654">MNCCRGIHCSTRSLGRGHTGEKPYICSVCNRAFAQLGNLRTHERMHSGDRPYRCIIDGCQSQFSQLGNLRVRSPPMS</sequence>
<dbReference type="GO" id="GO:0031519">
    <property type="term" value="C:PcG protein complex"/>
    <property type="evidence" value="ECO:0007669"/>
    <property type="project" value="TreeGrafter"/>
</dbReference>
<dbReference type="GO" id="GO:0000981">
    <property type="term" value="F:DNA-binding transcription factor activity, RNA polymerase II-specific"/>
    <property type="evidence" value="ECO:0007669"/>
    <property type="project" value="TreeGrafter"/>
</dbReference>
<dbReference type="GO" id="GO:0008270">
    <property type="term" value="F:zinc ion binding"/>
    <property type="evidence" value="ECO:0007669"/>
    <property type="project" value="UniProtKB-KW"/>
</dbReference>
<keyword evidence="3 9" id="KW-0863">Zinc-finger</keyword>
<accession>A0A1Y2I2S2</accession>
<keyword evidence="12" id="KW-1185">Reference proteome</keyword>
<evidence type="ECO:0000256" key="7">
    <source>
        <dbReference type="ARBA" id="ARBA00023163"/>
    </source>
</evidence>
<dbReference type="PROSITE" id="PS50157">
    <property type="entry name" value="ZINC_FINGER_C2H2_2"/>
    <property type="match status" value="1"/>
</dbReference>
<dbReference type="PANTHER" id="PTHR14003">
    <property type="entry name" value="TRANSCRIPTIONAL REPRESSOR PROTEIN YY"/>
    <property type="match status" value="1"/>
</dbReference>
<dbReference type="GO" id="GO:0000978">
    <property type="term" value="F:RNA polymerase II cis-regulatory region sequence-specific DNA binding"/>
    <property type="evidence" value="ECO:0007669"/>
    <property type="project" value="TreeGrafter"/>
</dbReference>
<keyword evidence="7" id="KW-0804">Transcription</keyword>
<dbReference type="Proteomes" id="UP000193411">
    <property type="component" value="Unassembled WGS sequence"/>
</dbReference>
<evidence type="ECO:0000256" key="3">
    <source>
        <dbReference type="ARBA" id="ARBA00022771"/>
    </source>
</evidence>
<organism evidence="11 12">
    <name type="scientific">Catenaria anguillulae PL171</name>
    <dbReference type="NCBI Taxonomy" id="765915"/>
    <lineage>
        <taxon>Eukaryota</taxon>
        <taxon>Fungi</taxon>
        <taxon>Fungi incertae sedis</taxon>
        <taxon>Blastocladiomycota</taxon>
        <taxon>Blastocladiomycetes</taxon>
        <taxon>Blastocladiales</taxon>
        <taxon>Catenariaceae</taxon>
        <taxon>Catenaria</taxon>
    </lineage>
</organism>
<evidence type="ECO:0000256" key="2">
    <source>
        <dbReference type="ARBA" id="ARBA00022737"/>
    </source>
</evidence>
<evidence type="ECO:0000256" key="9">
    <source>
        <dbReference type="PROSITE-ProRule" id="PRU00042"/>
    </source>
</evidence>
<dbReference type="InterPro" id="IPR013087">
    <property type="entry name" value="Znf_C2H2_type"/>
</dbReference>
<reference evidence="11 12" key="1">
    <citation type="submission" date="2016-07" db="EMBL/GenBank/DDBJ databases">
        <title>Pervasive Adenine N6-methylation of Active Genes in Fungi.</title>
        <authorList>
            <consortium name="DOE Joint Genome Institute"/>
            <person name="Mondo S.J."/>
            <person name="Dannebaum R.O."/>
            <person name="Kuo R.C."/>
            <person name="Labutti K."/>
            <person name="Haridas S."/>
            <person name="Kuo A."/>
            <person name="Salamov A."/>
            <person name="Ahrendt S.R."/>
            <person name="Lipzen A."/>
            <person name="Sullivan W."/>
            <person name="Andreopoulos W.B."/>
            <person name="Clum A."/>
            <person name="Lindquist E."/>
            <person name="Daum C."/>
            <person name="Ramamoorthy G.K."/>
            <person name="Gryganskyi A."/>
            <person name="Culley D."/>
            <person name="Magnuson J.K."/>
            <person name="James T.Y."/>
            <person name="O'Malley M.A."/>
            <person name="Stajich J.E."/>
            <person name="Spatafora J.W."/>
            <person name="Visel A."/>
            <person name="Grigoriev I.V."/>
        </authorList>
    </citation>
    <scope>NUCLEOTIDE SEQUENCE [LARGE SCALE GENOMIC DNA]</scope>
    <source>
        <strain evidence="11 12">PL171</strain>
    </source>
</reference>
<dbReference type="Gene3D" id="3.30.160.60">
    <property type="entry name" value="Classic Zinc Finger"/>
    <property type="match status" value="2"/>
</dbReference>
<evidence type="ECO:0000256" key="5">
    <source>
        <dbReference type="ARBA" id="ARBA00023015"/>
    </source>
</evidence>
<gene>
    <name evidence="11" type="ORF">BCR44DRAFT_116891</name>
</gene>
<evidence type="ECO:0000256" key="4">
    <source>
        <dbReference type="ARBA" id="ARBA00022833"/>
    </source>
</evidence>
<evidence type="ECO:0000313" key="11">
    <source>
        <dbReference type="EMBL" id="ORZ41160.1"/>
    </source>
</evidence>
<proteinExistence type="predicted"/>
<feature type="domain" description="C2H2-type" evidence="10">
    <location>
        <begin position="24"/>
        <end position="51"/>
    </location>
</feature>
<evidence type="ECO:0000259" key="10">
    <source>
        <dbReference type="PROSITE" id="PS50157"/>
    </source>
</evidence>
<dbReference type="STRING" id="765915.A0A1Y2I2S2"/>
<dbReference type="SMART" id="SM00355">
    <property type="entry name" value="ZnF_C2H2"/>
    <property type="match status" value="1"/>
</dbReference>
<dbReference type="PANTHER" id="PTHR14003:SF19">
    <property type="entry name" value="YY2 TRANSCRIPTION FACTOR"/>
    <property type="match status" value="1"/>
</dbReference>
<dbReference type="SUPFAM" id="SSF57667">
    <property type="entry name" value="beta-beta-alpha zinc fingers"/>
    <property type="match status" value="1"/>
</dbReference>
<evidence type="ECO:0000256" key="6">
    <source>
        <dbReference type="ARBA" id="ARBA00023125"/>
    </source>
</evidence>
<dbReference type="AlphaFoldDB" id="A0A1Y2I2S2"/>
<protein>
    <recommendedName>
        <fullName evidence="10">C2H2-type domain-containing protein</fullName>
    </recommendedName>
</protein>
<name>A0A1Y2I2S2_9FUNG</name>
<keyword evidence="5" id="KW-0805">Transcription regulation</keyword>
<keyword evidence="6" id="KW-0238">DNA-binding</keyword>
<dbReference type="PROSITE" id="PS00028">
    <property type="entry name" value="ZINC_FINGER_C2H2_1"/>
    <property type="match status" value="1"/>
</dbReference>
<evidence type="ECO:0000313" key="12">
    <source>
        <dbReference type="Proteomes" id="UP000193411"/>
    </source>
</evidence>
<keyword evidence="1" id="KW-0479">Metal-binding</keyword>
<dbReference type="FunFam" id="3.30.160.60:FF:001485">
    <property type="entry name" value="Krueppel-related zinc finger protein"/>
    <property type="match status" value="1"/>
</dbReference>
<dbReference type="Pfam" id="PF00096">
    <property type="entry name" value="zf-C2H2"/>
    <property type="match status" value="1"/>
</dbReference>
<keyword evidence="2" id="KW-0677">Repeat</keyword>
<dbReference type="EMBL" id="MCFL01000001">
    <property type="protein sequence ID" value="ORZ41160.1"/>
    <property type="molecule type" value="Genomic_DNA"/>
</dbReference>
<dbReference type="GO" id="GO:0005667">
    <property type="term" value="C:transcription regulator complex"/>
    <property type="evidence" value="ECO:0007669"/>
    <property type="project" value="TreeGrafter"/>
</dbReference>
<keyword evidence="8" id="KW-0539">Nucleus</keyword>
<dbReference type="OrthoDB" id="6077919at2759"/>
<comment type="caution">
    <text evidence="11">The sequence shown here is derived from an EMBL/GenBank/DDBJ whole genome shotgun (WGS) entry which is preliminary data.</text>
</comment>
<dbReference type="InterPro" id="IPR036236">
    <property type="entry name" value="Znf_C2H2_sf"/>
</dbReference>
<keyword evidence="4" id="KW-0862">Zinc</keyword>
<dbReference type="GO" id="GO:0000785">
    <property type="term" value="C:chromatin"/>
    <property type="evidence" value="ECO:0007669"/>
    <property type="project" value="TreeGrafter"/>
</dbReference>
<evidence type="ECO:0000256" key="1">
    <source>
        <dbReference type="ARBA" id="ARBA00022723"/>
    </source>
</evidence>